<organism evidence="1 2">
    <name type="scientific">Pseudolycoriella hygida</name>
    <dbReference type="NCBI Taxonomy" id="35572"/>
    <lineage>
        <taxon>Eukaryota</taxon>
        <taxon>Metazoa</taxon>
        <taxon>Ecdysozoa</taxon>
        <taxon>Arthropoda</taxon>
        <taxon>Hexapoda</taxon>
        <taxon>Insecta</taxon>
        <taxon>Pterygota</taxon>
        <taxon>Neoptera</taxon>
        <taxon>Endopterygota</taxon>
        <taxon>Diptera</taxon>
        <taxon>Nematocera</taxon>
        <taxon>Sciaroidea</taxon>
        <taxon>Sciaridae</taxon>
        <taxon>Pseudolycoriella</taxon>
    </lineage>
</organism>
<comment type="caution">
    <text evidence="1">The sequence shown here is derived from an EMBL/GenBank/DDBJ whole genome shotgun (WGS) entry which is preliminary data.</text>
</comment>
<accession>A0A9Q0S087</accession>
<keyword evidence="2" id="KW-1185">Reference proteome</keyword>
<proteinExistence type="predicted"/>
<name>A0A9Q0S087_9DIPT</name>
<evidence type="ECO:0000313" key="2">
    <source>
        <dbReference type="Proteomes" id="UP001151699"/>
    </source>
</evidence>
<reference evidence="1" key="1">
    <citation type="submission" date="2022-07" db="EMBL/GenBank/DDBJ databases">
        <authorList>
            <person name="Trinca V."/>
            <person name="Uliana J.V.C."/>
            <person name="Torres T.T."/>
            <person name="Ward R.J."/>
            <person name="Monesi N."/>
        </authorList>
    </citation>
    <scope>NUCLEOTIDE SEQUENCE</scope>
    <source>
        <strain evidence="1">HSMRA1968</strain>
        <tissue evidence="1">Whole embryos</tissue>
    </source>
</reference>
<dbReference type="Proteomes" id="UP001151699">
    <property type="component" value="Chromosome X"/>
</dbReference>
<sequence>MQLTYLSNVTQLHSICTQRKMLKIFPIRT</sequence>
<gene>
    <name evidence="1" type="ORF">Bhyg_11380</name>
</gene>
<protein>
    <submittedName>
        <fullName evidence="1">Uncharacterized protein</fullName>
    </submittedName>
</protein>
<evidence type="ECO:0000313" key="1">
    <source>
        <dbReference type="EMBL" id="KAJ6638643.1"/>
    </source>
</evidence>
<dbReference type="EMBL" id="WJQU01000003">
    <property type="protein sequence ID" value="KAJ6638643.1"/>
    <property type="molecule type" value="Genomic_DNA"/>
</dbReference>
<dbReference type="AlphaFoldDB" id="A0A9Q0S087"/>